<organism evidence="1 2">
    <name type="scientific">Luteibacter rhizovicinus</name>
    <dbReference type="NCBI Taxonomy" id="242606"/>
    <lineage>
        <taxon>Bacteria</taxon>
        <taxon>Pseudomonadati</taxon>
        <taxon>Pseudomonadota</taxon>
        <taxon>Gammaproteobacteria</taxon>
        <taxon>Lysobacterales</taxon>
        <taxon>Rhodanobacteraceae</taxon>
        <taxon>Luteibacter</taxon>
    </lineage>
</organism>
<dbReference type="Proteomes" id="UP000295645">
    <property type="component" value="Unassembled WGS sequence"/>
</dbReference>
<accession>A0A4R3YTR5</accession>
<name>A0A4R3YTR5_9GAMM</name>
<gene>
    <name evidence="1" type="ORF">EC912_102191</name>
</gene>
<sequence>MSKDSKTRVVETLGFVKNYPGVAYNLRHVAADYGSTWIKGNFASKITFDAFSNGLSQRNNQNAGNDTDRKRRRACMLLSTVLCQPLVEKTGYLTLPAGNLDAKLRELIEKTYWAGDTSGTACFDLLHNGLLSDPVRWLNHNELLVSGNDSPGKIACHFSYDGGLNRFCIEPMTALRKQHGCYFEAIQIPAIAWHDSIVGASDHSQMTGVALGGNADIMITTQMTGCSLAYKLAGDGKVYAAHAYPDARNGDVSKRKTGRRLARELVGQKGATAADFSNAAGGAMEVYGPTGDGVDGYDHRTNKLYIVGVRRAGAWKIYGQHIATADRSIRVYRLYPTPVVRKP</sequence>
<evidence type="ECO:0000313" key="1">
    <source>
        <dbReference type="EMBL" id="TCV95846.1"/>
    </source>
</evidence>
<protein>
    <submittedName>
        <fullName evidence="1">Uncharacterized protein</fullName>
    </submittedName>
</protein>
<comment type="caution">
    <text evidence="1">The sequence shown here is derived from an EMBL/GenBank/DDBJ whole genome shotgun (WGS) entry which is preliminary data.</text>
</comment>
<proteinExistence type="predicted"/>
<reference evidence="1 2" key="1">
    <citation type="submission" date="2019-03" db="EMBL/GenBank/DDBJ databases">
        <title>Above-ground endophytic microbial communities from plants in different locations in the United States.</title>
        <authorList>
            <person name="Frank C."/>
        </authorList>
    </citation>
    <scope>NUCLEOTIDE SEQUENCE [LARGE SCALE GENOMIC DNA]</scope>
    <source>
        <strain evidence="1 2">LP_13_YM</strain>
    </source>
</reference>
<dbReference type="OrthoDB" id="7056379at2"/>
<dbReference type="AlphaFoldDB" id="A0A4R3YTR5"/>
<evidence type="ECO:0000313" key="2">
    <source>
        <dbReference type="Proteomes" id="UP000295645"/>
    </source>
</evidence>
<dbReference type="EMBL" id="SMCS01000002">
    <property type="protein sequence ID" value="TCV95846.1"/>
    <property type="molecule type" value="Genomic_DNA"/>
</dbReference>
<dbReference type="RefSeq" id="WP_132142080.1">
    <property type="nucleotide sequence ID" value="NZ_SMCS01000002.1"/>
</dbReference>
<keyword evidence="2" id="KW-1185">Reference proteome</keyword>